<feature type="chain" id="PRO_5016236729" evidence="6">
    <location>
        <begin position="24"/>
        <end position="470"/>
    </location>
</feature>
<feature type="domain" description="Sulfatase N-terminal" evidence="7">
    <location>
        <begin position="29"/>
        <end position="362"/>
    </location>
</feature>
<keyword evidence="3" id="KW-0378">Hydrolase</keyword>
<dbReference type="InterPro" id="IPR017850">
    <property type="entry name" value="Alkaline_phosphatase_core_sf"/>
</dbReference>
<evidence type="ECO:0000256" key="3">
    <source>
        <dbReference type="ARBA" id="ARBA00022801"/>
    </source>
</evidence>
<dbReference type="OrthoDB" id="9783154at2"/>
<dbReference type="PANTHER" id="PTHR42693:SF53">
    <property type="entry name" value="ENDO-4-O-SULFATASE"/>
    <property type="match status" value="1"/>
</dbReference>
<dbReference type="Gene3D" id="3.30.1120.10">
    <property type="match status" value="1"/>
</dbReference>
<dbReference type="GO" id="GO:0004065">
    <property type="term" value="F:arylsulfatase activity"/>
    <property type="evidence" value="ECO:0007669"/>
    <property type="project" value="TreeGrafter"/>
</dbReference>
<reference evidence="8 9" key="1">
    <citation type="submission" date="2018-01" db="EMBL/GenBank/DDBJ databases">
        <title>G. obscuriglobus.</title>
        <authorList>
            <person name="Franke J."/>
            <person name="Blomberg W."/>
            <person name="Selmecki A."/>
        </authorList>
    </citation>
    <scope>NUCLEOTIDE SEQUENCE [LARGE SCALE GENOMIC DNA]</scope>
    <source>
        <strain evidence="8 9">DSM 5831</strain>
    </source>
</reference>
<feature type="signal peptide" evidence="6">
    <location>
        <begin position="1"/>
        <end position="23"/>
    </location>
</feature>
<dbReference type="SUPFAM" id="SSF53649">
    <property type="entry name" value="Alkaline phosphatase-like"/>
    <property type="match status" value="1"/>
</dbReference>
<dbReference type="PANTHER" id="PTHR42693">
    <property type="entry name" value="ARYLSULFATASE FAMILY MEMBER"/>
    <property type="match status" value="1"/>
</dbReference>
<dbReference type="PROSITE" id="PS00523">
    <property type="entry name" value="SULFATASE_1"/>
    <property type="match status" value="1"/>
</dbReference>
<dbReference type="InterPro" id="IPR024607">
    <property type="entry name" value="Sulfatase_CS"/>
</dbReference>
<keyword evidence="2" id="KW-0479">Metal-binding</keyword>
<dbReference type="KEGG" id="gog:C1280_04050"/>
<gene>
    <name evidence="8" type="ORF">C1280_04050</name>
</gene>
<dbReference type="AlphaFoldDB" id="A0A2Z3GXY0"/>
<protein>
    <submittedName>
        <fullName evidence="8">Arylsulfatase</fullName>
    </submittedName>
</protein>
<dbReference type="InterPro" id="IPR000917">
    <property type="entry name" value="Sulfatase_N"/>
</dbReference>
<evidence type="ECO:0000256" key="4">
    <source>
        <dbReference type="ARBA" id="ARBA00022837"/>
    </source>
</evidence>
<dbReference type="EMBL" id="CP025958">
    <property type="protein sequence ID" value="AWM36266.1"/>
    <property type="molecule type" value="Genomic_DNA"/>
</dbReference>
<comment type="similarity">
    <text evidence="1">Belongs to the sulfatase family.</text>
</comment>
<evidence type="ECO:0000256" key="6">
    <source>
        <dbReference type="SAM" id="SignalP"/>
    </source>
</evidence>
<dbReference type="InterPro" id="IPR050738">
    <property type="entry name" value="Sulfatase"/>
</dbReference>
<evidence type="ECO:0000256" key="1">
    <source>
        <dbReference type="ARBA" id="ARBA00008779"/>
    </source>
</evidence>
<evidence type="ECO:0000259" key="7">
    <source>
        <dbReference type="Pfam" id="PF00884"/>
    </source>
</evidence>
<keyword evidence="6" id="KW-0732">Signal</keyword>
<evidence type="ECO:0000256" key="5">
    <source>
        <dbReference type="SAM" id="MobiDB-lite"/>
    </source>
</evidence>
<accession>A0A2Z3GXY0</accession>
<dbReference type="CDD" id="cd16145">
    <property type="entry name" value="ARS_like"/>
    <property type="match status" value="1"/>
</dbReference>
<proteinExistence type="inferred from homology"/>
<keyword evidence="9" id="KW-1185">Reference proteome</keyword>
<feature type="region of interest" description="Disordered" evidence="5">
    <location>
        <begin position="450"/>
        <end position="470"/>
    </location>
</feature>
<dbReference type="Proteomes" id="UP000245802">
    <property type="component" value="Chromosome"/>
</dbReference>
<keyword evidence="4" id="KW-0106">Calcium</keyword>
<dbReference type="Gene3D" id="3.40.720.10">
    <property type="entry name" value="Alkaline Phosphatase, subunit A"/>
    <property type="match status" value="1"/>
</dbReference>
<name>A0A2Z3GXY0_9BACT</name>
<evidence type="ECO:0000313" key="9">
    <source>
        <dbReference type="Proteomes" id="UP000245802"/>
    </source>
</evidence>
<evidence type="ECO:0000256" key="2">
    <source>
        <dbReference type="ARBA" id="ARBA00022723"/>
    </source>
</evidence>
<organism evidence="8 9">
    <name type="scientific">Gemmata obscuriglobus</name>
    <dbReference type="NCBI Taxonomy" id="114"/>
    <lineage>
        <taxon>Bacteria</taxon>
        <taxon>Pseudomonadati</taxon>
        <taxon>Planctomycetota</taxon>
        <taxon>Planctomycetia</taxon>
        <taxon>Gemmatales</taxon>
        <taxon>Gemmataceae</taxon>
        <taxon>Gemmata</taxon>
    </lineage>
</organism>
<sequence>MPFVFRTAAVFLAVALLAPSGRAADAPKPNIVLIVADDLGCFELGCYGQTKIKTPHIDKLAQGGAKFTRFYSGSPVCAPSRCVLMTGKHSGHATVRNNVEAKPEGQFPIRAEDVTVADALKAHGYATGAMGKWGLGMFDTAGSPLKHGFDLFFGYNCQRHAHSHYPTYIYRNDKRVELKGNDGKTGKQFTQDLFEEEALGFIEANKAKPFFLYLPFTVPHVAVQVPEDSLNEYKGQLGDDPAYDGKKGYQPHPAPHAGYAAMVTRMDRSVGRVVEKLNALGLEKNTLVLFTSDNGPTHNVGGADSSFFNSAGKLRGLKGSVYEGGIRVPFIAYQPGTIKAGTESDAPLYFPDVLPTLCAFAGTKAPSAIDGISFLPLLKGEKQPTHDFLYWEFSGYGGQQAVIEGEWKAVRQALGMGGVKTELYNLAKDPSEKEDVAAKNPAVLARLEKRLKNEHTPNSNFPLQTIDPKK</sequence>
<evidence type="ECO:0000313" key="8">
    <source>
        <dbReference type="EMBL" id="AWM36266.1"/>
    </source>
</evidence>
<dbReference type="Pfam" id="PF00884">
    <property type="entry name" value="Sulfatase"/>
    <property type="match status" value="1"/>
</dbReference>
<dbReference type="GO" id="GO:0046872">
    <property type="term" value="F:metal ion binding"/>
    <property type="evidence" value="ECO:0007669"/>
    <property type="project" value="UniProtKB-KW"/>
</dbReference>